<sequence length="60" mass="6882">TIRPSTDPLMQDYNVDVSRHGSTVVINHHRPNPSTDEPRASDSRDARVSYIGKHKDNRRK</sequence>
<reference evidence="2" key="1">
    <citation type="submission" date="2023-06" db="EMBL/GenBank/DDBJ databases">
        <title>Genome-scale phylogeny and comparative genomics of the fungal order Sordariales.</title>
        <authorList>
            <consortium name="Lawrence Berkeley National Laboratory"/>
            <person name="Hensen N."/>
            <person name="Bonometti L."/>
            <person name="Westerberg I."/>
            <person name="Brannstrom I.O."/>
            <person name="Guillou S."/>
            <person name="Cros-Aarteil S."/>
            <person name="Calhoun S."/>
            <person name="Haridas S."/>
            <person name="Kuo A."/>
            <person name="Mondo S."/>
            <person name="Pangilinan J."/>
            <person name="Riley R."/>
            <person name="Labutti K."/>
            <person name="Andreopoulos B."/>
            <person name="Lipzen A."/>
            <person name="Chen C."/>
            <person name="Yanf M."/>
            <person name="Daum C."/>
            <person name="Ng V."/>
            <person name="Clum A."/>
            <person name="Steindorff A."/>
            <person name="Ohm R."/>
            <person name="Martin F."/>
            <person name="Silar P."/>
            <person name="Natvig D."/>
            <person name="Lalanne C."/>
            <person name="Gautier V."/>
            <person name="Ament-Velasquez S.L."/>
            <person name="Kruys A."/>
            <person name="Hutchinson M.I."/>
            <person name="Powell A.J."/>
            <person name="Barry K."/>
            <person name="Miller A.N."/>
            <person name="Grigoriev I.V."/>
            <person name="Debuchy R."/>
            <person name="Gladieux P."/>
            <person name="Thoren M.H."/>
            <person name="Johannesson H."/>
        </authorList>
    </citation>
    <scope>NUCLEOTIDE SEQUENCE</scope>
    <source>
        <strain evidence="2">CBS 540.89</strain>
    </source>
</reference>
<dbReference type="Proteomes" id="UP001172159">
    <property type="component" value="Unassembled WGS sequence"/>
</dbReference>
<keyword evidence="3" id="KW-1185">Reference proteome</keyword>
<dbReference type="AlphaFoldDB" id="A0AA40AEC0"/>
<name>A0AA40AEC0_9PEZI</name>
<gene>
    <name evidence="2" type="ORF">B0T21DRAFT_297115</name>
</gene>
<evidence type="ECO:0000313" key="2">
    <source>
        <dbReference type="EMBL" id="KAK0714271.1"/>
    </source>
</evidence>
<feature type="compositionally biased region" description="Basic and acidic residues" evidence="1">
    <location>
        <begin position="36"/>
        <end position="47"/>
    </location>
</feature>
<protein>
    <submittedName>
        <fullName evidence="2">Uncharacterized protein</fullName>
    </submittedName>
</protein>
<accession>A0AA40AEC0</accession>
<feature type="region of interest" description="Disordered" evidence="1">
    <location>
        <begin position="23"/>
        <end position="60"/>
    </location>
</feature>
<proteinExistence type="predicted"/>
<evidence type="ECO:0000256" key="1">
    <source>
        <dbReference type="SAM" id="MobiDB-lite"/>
    </source>
</evidence>
<evidence type="ECO:0000313" key="3">
    <source>
        <dbReference type="Proteomes" id="UP001172159"/>
    </source>
</evidence>
<feature type="non-terminal residue" evidence="2">
    <location>
        <position position="1"/>
    </location>
</feature>
<dbReference type="EMBL" id="JAUKTV010000015">
    <property type="protein sequence ID" value="KAK0714271.1"/>
    <property type="molecule type" value="Genomic_DNA"/>
</dbReference>
<organism evidence="2 3">
    <name type="scientific">Apiosordaria backusii</name>
    <dbReference type="NCBI Taxonomy" id="314023"/>
    <lineage>
        <taxon>Eukaryota</taxon>
        <taxon>Fungi</taxon>
        <taxon>Dikarya</taxon>
        <taxon>Ascomycota</taxon>
        <taxon>Pezizomycotina</taxon>
        <taxon>Sordariomycetes</taxon>
        <taxon>Sordariomycetidae</taxon>
        <taxon>Sordariales</taxon>
        <taxon>Lasiosphaeriaceae</taxon>
        <taxon>Apiosordaria</taxon>
    </lineage>
</organism>
<comment type="caution">
    <text evidence="2">The sequence shown here is derived from an EMBL/GenBank/DDBJ whole genome shotgun (WGS) entry which is preliminary data.</text>
</comment>